<comment type="caution">
    <text evidence="1">The sequence shown here is derived from an EMBL/GenBank/DDBJ whole genome shotgun (WGS) entry which is preliminary data.</text>
</comment>
<sequence length="114" mass="12256">MMRVSEIGDCLDLTVCSPGDPAREIGGVVSGDLLSFIMAEAREGWMWITIQVHLNVAAVAVLKDVPFILIASGRKPEKELVDRCLSEGITLACTRLSAFEAAGRLWEAGLGRPS</sequence>
<accession>A0A644X9H4</accession>
<dbReference type="SUPFAM" id="SSF75138">
    <property type="entry name" value="HprK N-terminal domain-like"/>
    <property type="match status" value="1"/>
</dbReference>
<proteinExistence type="predicted"/>
<evidence type="ECO:0000313" key="1">
    <source>
        <dbReference type="EMBL" id="MPM12836.1"/>
    </source>
</evidence>
<organism evidence="1">
    <name type="scientific">bioreactor metagenome</name>
    <dbReference type="NCBI Taxonomy" id="1076179"/>
    <lineage>
        <taxon>unclassified sequences</taxon>
        <taxon>metagenomes</taxon>
        <taxon>ecological metagenomes</taxon>
    </lineage>
</organism>
<name>A0A644X9H4_9ZZZZ</name>
<dbReference type="EMBL" id="VSSQ01002028">
    <property type="protein sequence ID" value="MPM12836.1"/>
    <property type="molecule type" value="Genomic_DNA"/>
</dbReference>
<protein>
    <recommendedName>
        <fullName evidence="2">DRTGG domain-containing protein</fullName>
    </recommendedName>
</protein>
<dbReference type="AlphaFoldDB" id="A0A644X9H4"/>
<reference evidence="1" key="1">
    <citation type="submission" date="2019-08" db="EMBL/GenBank/DDBJ databases">
        <authorList>
            <person name="Kucharzyk K."/>
            <person name="Murdoch R.W."/>
            <person name="Higgins S."/>
            <person name="Loffler F."/>
        </authorList>
    </citation>
    <scope>NUCLEOTIDE SEQUENCE</scope>
</reference>
<evidence type="ECO:0008006" key="2">
    <source>
        <dbReference type="Google" id="ProtNLM"/>
    </source>
</evidence>
<gene>
    <name evidence="1" type="ORF">SDC9_59190</name>
</gene>
<dbReference type="InterPro" id="IPR028979">
    <property type="entry name" value="Ser_kin/Pase_Hpr-like_N_sf"/>
</dbReference>